<proteinExistence type="predicted"/>
<dbReference type="AlphaFoldDB" id="A0A366KAL4"/>
<feature type="region of interest" description="Disordered" evidence="1">
    <location>
        <begin position="1"/>
        <end position="35"/>
    </location>
</feature>
<dbReference type="EMBL" id="PDCG01000004">
    <property type="protein sequence ID" value="RBP97711.1"/>
    <property type="molecule type" value="Genomic_DNA"/>
</dbReference>
<dbReference type="Proteomes" id="UP000252530">
    <property type="component" value="Unassembled WGS sequence"/>
</dbReference>
<feature type="compositionally biased region" description="Basic and acidic residues" evidence="1">
    <location>
        <begin position="13"/>
        <end position="23"/>
    </location>
</feature>
<reference evidence="3 4" key="1">
    <citation type="submission" date="2017-10" db="EMBL/GenBank/DDBJ databases">
        <title>Bifidobacterium xylocopum sp. nov. and Bifidobacterium aemilianum sp. nov., from the carpenter bee (Xylocopa violacea) digestive tract.</title>
        <authorList>
            <person name="Alberoni D."/>
            <person name="Baffoni L."/>
            <person name="Di Gioia D."/>
            <person name="Gaggia F."/>
            <person name="Biavati B."/>
        </authorList>
    </citation>
    <scope>NUCLEOTIDE SEQUENCE [LARGE SCALE GENOMIC DNA]</scope>
    <source>
        <strain evidence="3 4">XV10</strain>
    </source>
</reference>
<gene>
    <name evidence="3" type="ORF">CRD60_05620</name>
</gene>
<keyword evidence="2" id="KW-1133">Transmembrane helix</keyword>
<keyword evidence="2" id="KW-0472">Membrane</keyword>
<feature type="transmembrane region" description="Helical" evidence="2">
    <location>
        <begin position="88"/>
        <end position="110"/>
    </location>
</feature>
<evidence type="ECO:0000256" key="2">
    <source>
        <dbReference type="SAM" id="Phobius"/>
    </source>
</evidence>
<protein>
    <submittedName>
        <fullName evidence="3">Uncharacterized protein</fullName>
    </submittedName>
</protein>
<sequence length="127" mass="13146">MTDPAATGKGKGFGHEQGDESRNGHRQHSRTCGGQGFTIRRILGPAGLLGHRRSAGTMATNITRHQGTLGLGGIGNHHGSGGMAANSLMAACLLTLGSLTLAWVACRMVAMDAMVVLIPMRAIIAMN</sequence>
<keyword evidence="4" id="KW-1185">Reference proteome</keyword>
<evidence type="ECO:0000313" key="4">
    <source>
        <dbReference type="Proteomes" id="UP000252530"/>
    </source>
</evidence>
<name>A0A366KAL4_9BIFI</name>
<keyword evidence="2" id="KW-0812">Transmembrane</keyword>
<evidence type="ECO:0000256" key="1">
    <source>
        <dbReference type="SAM" id="MobiDB-lite"/>
    </source>
</evidence>
<organism evidence="3 4">
    <name type="scientific">Bifidobacterium aemilianum</name>
    <dbReference type="NCBI Taxonomy" id="2493120"/>
    <lineage>
        <taxon>Bacteria</taxon>
        <taxon>Bacillati</taxon>
        <taxon>Actinomycetota</taxon>
        <taxon>Actinomycetes</taxon>
        <taxon>Bifidobacteriales</taxon>
        <taxon>Bifidobacteriaceae</taxon>
        <taxon>Bifidobacterium</taxon>
    </lineage>
</organism>
<evidence type="ECO:0000313" key="3">
    <source>
        <dbReference type="EMBL" id="RBP97711.1"/>
    </source>
</evidence>
<comment type="caution">
    <text evidence="3">The sequence shown here is derived from an EMBL/GenBank/DDBJ whole genome shotgun (WGS) entry which is preliminary data.</text>
</comment>
<accession>A0A366KAL4</accession>